<accession>A0ACC0GY81</accession>
<organism evidence="1 2">
    <name type="scientific">Camellia lanceoleosa</name>
    <dbReference type="NCBI Taxonomy" id="1840588"/>
    <lineage>
        <taxon>Eukaryota</taxon>
        <taxon>Viridiplantae</taxon>
        <taxon>Streptophyta</taxon>
        <taxon>Embryophyta</taxon>
        <taxon>Tracheophyta</taxon>
        <taxon>Spermatophyta</taxon>
        <taxon>Magnoliopsida</taxon>
        <taxon>eudicotyledons</taxon>
        <taxon>Gunneridae</taxon>
        <taxon>Pentapetalae</taxon>
        <taxon>asterids</taxon>
        <taxon>Ericales</taxon>
        <taxon>Theaceae</taxon>
        <taxon>Camellia</taxon>
    </lineage>
</organism>
<keyword evidence="1" id="KW-0645">Protease</keyword>
<evidence type="ECO:0000313" key="2">
    <source>
        <dbReference type="Proteomes" id="UP001060215"/>
    </source>
</evidence>
<sequence length="95" mass="10834">MGNEEVLTYKDIVLRRTDLDILEGPCYLNDQIIGFYFTYLSSLFTSQDVLLSLPSVSFWLANCQDVESAKDFVKPLKLSGKELEVFTVTIMMILV</sequence>
<reference evidence="1 2" key="1">
    <citation type="journal article" date="2022" name="Plant J.">
        <title>Chromosome-level genome of Camellia lanceoleosa provides a valuable resource for understanding genome evolution and self-incompatibility.</title>
        <authorList>
            <person name="Gong W."/>
            <person name="Xiao S."/>
            <person name="Wang L."/>
            <person name="Liao Z."/>
            <person name="Chang Y."/>
            <person name="Mo W."/>
            <person name="Hu G."/>
            <person name="Li W."/>
            <person name="Zhao G."/>
            <person name="Zhu H."/>
            <person name="Hu X."/>
            <person name="Ji K."/>
            <person name="Xiang X."/>
            <person name="Song Q."/>
            <person name="Yuan D."/>
            <person name="Jin S."/>
            <person name="Zhang L."/>
        </authorList>
    </citation>
    <scope>NUCLEOTIDE SEQUENCE [LARGE SCALE GENOMIC DNA]</scope>
    <source>
        <strain evidence="1">SQ_2022a</strain>
    </source>
</reference>
<proteinExistence type="predicted"/>
<name>A0ACC0GY81_9ERIC</name>
<evidence type="ECO:0000313" key="1">
    <source>
        <dbReference type="EMBL" id="KAI8006085.1"/>
    </source>
</evidence>
<keyword evidence="2" id="KW-1185">Reference proteome</keyword>
<keyword evidence="1" id="KW-0378">Hydrolase</keyword>
<dbReference type="EMBL" id="CM045764">
    <property type="protein sequence ID" value="KAI8006085.1"/>
    <property type="molecule type" value="Genomic_DNA"/>
</dbReference>
<protein>
    <submittedName>
        <fullName evidence="1">NEDD8-specific protease 1</fullName>
    </submittedName>
</protein>
<dbReference type="Proteomes" id="UP001060215">
    <property type="component" value="Chromosome 7"/>
</dbReference>
<comment type="caution">
    <text evidence="1">The sequence shown here is derived from an EMBL/GenBank/DDBJ whole genome shotgun (WGS) entry which is preliminary data.</text>
</comment>
<gene>
    <name evidence="1" type="ORF">LOK49_LG07G00360</name>
</gene>